<evidence type="ECO:0000259" key="2">
    <source>
        <dbReference type="Pfam" id="PF21059"/>
    </source>
</evidence>
<dbReference type="InterPro" id="IPR056426">
    <property type="entry name" value="BTB_BTBDG"/>
</dbReference>
<evidence type="ECO:0000256" key="1">
    <source>
        <dbReference type="ARBA" id="ARBA00016271"/>
    </source>
</evidence>
<keyword evidence="5" id="KW-1185">Reference proteome</keyword>
<dbReference type="EMBL" id="RQTK01000211">
    <property type="protein sequence ID" value="RUS84270.1"/>
    <property type="molecule type" value="Genomic_DNA"/>
</dbReference>
<dbReference type="PANTHER" id="PTHR46843">
    <property type="entry name" value="BTB/POZ DOMAIN-CONTAINING PROTEIN 16"/>
    <property type="match status" value="1"/>
</dbReference>
<sequence>PESPRCRVRRQTGLTNRWRLPESLYSDLLGSSQALKAINMPFNQSLVETITGRSVTHNPMLATCSQFAYIKEQNWSIMEILSKMSTLFKLPSLPDPAGPVRHYVPKNARAETPKDIFLYHSKKSMSFVGPDVLLKALGMDWELHRPFLQKSEELTQLLKISEDPKAQKYFRSPVSETLDNYIIKSNFYRYKDMFDDDQAKSLDHPAHISEKRVGSLSVIHLHIDDPLVTQRAMAIALGNLYHDDLDVDLSDVAGVLAAAAALGFKQLMEGCGTIMLKSINYRTVCQYHLAASKYHQEHVVLACERWLELNLIPELSMHIQLREMSSELLQKILKSSRLFTYNEFSVYRNLSYWLFLQLNPQMQLMPSHSTVLSYFNSLPKTCSFLETDDGQMYSPLFSSVRLHGIIDATNIQDMRIMNIIPQSWMVNLLSQHYLALQEGGDMTSLKQFNVSAVRQGFIVDDEPHYHSEILSLHGFHFELRAIRQETENHTYQFYMQRLKPGDPILSFRQCERHTFSMRPDREVCYSITVQYLYKGEHHMESTGTLSQKFGLGEKTSKSQVISIDNLKKPIYVSYALMFPPS</sequence>
<dbReference type="Gene3D" id="3.30.710.10">
    <property type="entry name" value="Potassium Channel Kv1.1, Chain A"/>
    <property type="match status" value="1"/>
</dbReference>
<dbReference type="Pfam" id="PF21059">
    <property type="entry name" value="BTBD16_C"/>
    <property type="match status" value="1"/>
</dbReference>
<dbReference type="STRING" id="188477.A0A433TRU6"/>
<dbReference type="OrthoDB" id="6359943at2759"/>
<dbReference type="AlphaFoldDB" id="A0A433TRU6"/>
<evidence type="ECO:0000313" key="4">
    <source>
        <dbReference type="EMBL" id="RUS84270.1"/>
    </source>
</evidence>
<feature type="domain" description="BTBDG BTB/POZ" evidence="3">
    <location>
        <begin position="131"/>
        <end position="275"/>
    </location>
</feature>
<dbReference type="Pfam" id="PF23998">
    <property type="entry name" value="BTB_BTBDG"/>
    <property type="match status" value="1"/>
</dbReference>
<dbReference type="PANTHER" id="PTHR46843:SF1">
    <property type="entry name" value="BTB_POZ DOMAIN-CONTAINING PROTEIN 16"/>
    <property type="match status" value="1"/>
</dbReference>
<dbReference type="InterPro" id="IPR042833">
    <property type="entry name" value="BTBD16"/>
</dbReference>
<gene>
    <name evidence="4" type="ORF">EGW08_007963</name>
</gene>
<proteinExistence type="predicted"/>
<dbReference type="InterPro" id="IPR048859">
    <property type="entry name" value="BTBD16_C"/>
</dbReference>
<evidence type="ECO:0000259" key="3">
    <source>
        <dbReference type="Pfam" id="PF23998"/>
    </source>
</evidence>
<comment type="caution">
    <text evidence="4">The sequence shown here is derived from an EMBL/GenBank/DDBJ whole genome shotgun (WGS) entry which is preliminary data.</text>
</comment>
<name>A0A433TRU6_ELYCH</name>
<dbReference type="CDD" id="cd18492">
    <property type="entry name" value="BACK_BTBD16"/>
    <property type="match status" value="1"/>
</dbReference>
<organism evidence="4 5">
    <name type="scientific">Elysia chlorotica</name>
    <name type="common">Eastern emerald elysia</name>
    <name type="synonym">Sea slug</name>
    <dbReference type="NCBI Taxonomy" id="188477"/>
    <lineage>
        <taxon>Eukaryota</taxon>
        <taxon>Metazoa</taxon>
        <taxon>Spiralia</taxon>
        <taxon>Lophotrochozoa</taxon>
        <taxon>Mollusca</taxon>
        <taxon>Gastropoda</taxon>
        <taxon>Heterobranchia</taxon>
        <taxon>Euthyneura</taxon>
        <taxon>Panpulmonata</taxon>
        <taxon>Sacoglossa</taxon>
        <taxon>Placobranchoidea</taxon>
        <taxon>Plakobranchidae</taxon>
        <taxon>Elysia</taxon>
    </lineage>
</organism>
<feature type="domain" description="BTB/POZ" evidence="2">
    <location>
        <begin position="453"/>
        <end position="560"/>
    </location>
</feature>
<protein>
    <recommendedName>
        <fullName evidence="1">BTB/POZ domain-containing protein 16</fullName>
    </recommendedName>
</protein>
<reference evidence="4 5" key="1">
    <citation type="submission" date="2019-01" db="EMBL/GenBank/DDBJ databases">
        <title>A draft genome assembly of the solar-powered sea slug Elysia chlorotica.</title>
        <authorList>
            <person name="Cai H."/>
            <person name="Li Q."/>
            <person name="Fang X."/>
            <person name="Li J."/>
            <person name="Curtis N.E."/>
            <person name="Altenburger A."/>
            <person name="Shibata T."/>
            <person name="Feng M."/>
            <person name="Maeda T."/>
            <person name="Schwartz J.A."/>
            <person name="Shigenobu S."/>
            <person name="Lundholm N."/>
            <person name="Nishiyama T."/>
            <person name="Yang H."/>
            <person name="Hasebe M."/>
            <person name="Li S."/>
            <person name="Pierce S.K."/>
            <person name="Wang J."/>
        </authorList>
    </citation>
    <scope>NUCLEOTIDE SEQUENCE [LARGE SCALE GENOMIC DNA]</scope>
    <source>
        <strain evidence="4">EC2010</strain>
        <tissue evidence="4">Whole organism of an adult</tissue>
    </source>
</reference>
<feature type="non-terminal residue" evidence="4">
    <location>
        <position position="1"/>
    </location>
</feature>
<evidence type="ECO:0000313" key="5">
    <source>
        <dbReference type="Proteomes" id="UP000271974"/>
    </source>
</evidence>
<accession>A0A433TRU6</accession>
<dbReference type="Proteomes" id="UP000271974">
    <property type="component" value="Unassembled WGS sequence"/>
</dbReference>
<dbReference type="InterPro" id="IPR011333">
    <property type="entry name" value="SKP1/BTB/POZ_sf"/>
</dbReference>